<evidence type="ECO:0000256" key="13">
    <source>
        <dbReference type="ARBA" id="ARBA00023204"/>
    </source>
</evidence>
<accession>A0A1G2AR48</accession>
<evidence type="ECO:0000256" key="7">
    <source>
        <dbReference type="ARBA" id="ARBA00022485"/>
    </source>
</evidence>
<comment type="similarity">
    <text evidence="4">Belongs to the Nth/MutY family.</text>
</comment>
<evidence type="ECO:0000256" key="2">
    <source>
        <dbReference type="ARBA" id="ARBA00001966"/>
    </source>
</evidence>
<dbReference type="Gene3D" id="1.10.1670.10">
    <property type="entry name" value="Helix-hairpin-Helix base-excision DNA repair enzymes (C-terminal)"/>
    <property type="match status" value="1"/>
</dbReference>
<evidence type="ECO:0000256" key="5">
    <source>
        <dbReference type="ARBA" id="ARBA00012045"/>
    </source>
</evidence>
<dbReference type="GO" id="GO:0051539">
    <property type="term" value="F:4 iron, 4 sulfur cluster binding"/>
    <property type="evidence" value="ECO:0007669"/>
    <property type="project" value="UniProtKB-KW"/>
</dbReference>
<dbReference type="InterPro" id="IPR000445">
    <property type="entry name" value="HhH_motif"/>
</dbReference>
<dbReference type="GO" id="GO:0034039">
    <property type="term" value="F:8-oxo-7,8-dihydroguanine DNA N-glycosylase activity"/>
    <property type="evidence" value="ECO:0007669"/>
    <property type="project" value="TreeGrafter"/>
</dbReference>
<dbReference type="InterPro" id="IPR044298">
    <property type="entry name" value="MIG/MutY"/>
</dbReference>
<organism evidence="16 17">
    <name type="scientific">Candidatus Kerfeldbacteria bacterium RIFCSPHIGHO2_02_FULL_42_14</name>
    <dbReference type="NCBI Taxonomy" id="1798540"/>
    <lineage>
        <taxon>Bacteria</taxon>
        <taxon>Candidatus Kerfeldiibacteriota</taxon>
    </lineage>
</organism>
<evidence type="ECO:0000256" key="10">
    <source>
        <dbReference type="ARBA" id="ARBA00022801"/>
    </source>
</evidence>
<dbReference type="PANTHER" id="PTHR42944:SF1">
    <property type="entry name" value="ADENINE DNA GLYCOSYLASE"/>
    <property type="match status" value="1"/>
</dbReference>
<keyword evidence="9" id="KW-0227">DNA damage</keyword>
<evidence type="ECO:0000256" key="1">
    <source>
        <dbReference type="ARBA" id="ARBA00000843"/>
    </source>
</evidence>
<dbReference type="Pfam" id="PF00730">
    <property type="entry name" value="HhH-GPD"/>
    <property type="match status" value="1"/>
</dbReference>
<sequence length="353" mass="41241">MSITNVSRVLRVRKFEQTLLDFYKLHGRRNLPWRKSSISPYEVWVSEIMLQQTQVSRVIVYYERFLKRFPTIFHLARASWEKFLPYYAGLGYYRRGRNMLATARIIVNDFGGEFPREKKLLCKLPGIGEYTAAAILSFAFGEQYLAFDTNLQKVFGRYFFGNRHAVFNRTLLDKALRADRHILNAAIMDFANSVCLNAPRCPECPLVRQCRYAQEQGKRERTRSRETLETRGVSAISTQNSRRRHRSAVHSATKFPMKQAQVFLWLHREHKEYYSLNPDTFEVFVLPAPLNTREKIKAYFRKEYNLEISVRPPHQKIYVGGKPTLVVNAQILFGEHEFAVYSKAEARPVGSHA</sequence>
<evidence type="ECO:0000256" key="11">
    <source>
        <dbReference type="ARBA" id="ARBA00023004"/>
    </source>
</evidence>
<dbReference type="PROSITE" id="PS01155">
    <property type="entry name" value="ENDONUCLEASE_III_2"/>
    <property type="match status" value="1"/>
</dbReference>
<dbReference type="EMBL" id="MHKB01000009">
    <property type="protein sequence ID" value="OGY79382.1"/>
    <property type="molecule type" value="Genomic_DNA"/>
</dbReference>
<evidence type="ECO:0000256" key="4">
    <source>
        <dbReference type="ARBA" id="ARBA00008343"/>
    </source>
</evidence>
<dbReference type="GO" id="GO:0046872">
    <property type="term" value="F:metal ion binding"/>
    <property type="evidence" value="ECO:0007669"/>
    <property type="project" value="UniProtKB-KW"/>
</dbReference>
<evidence type="ECO:0000256" key="6">
    <source>
        <dbReference type="ARBA" id="ARBA00022023"/>
    </source>
</evidence>
<comment type="function">
    <text evidence="3">Adenine glycosylase active on G-A mispairs. MutY also corrects error-prone DNA synthesis past GO lesions which are due to the oxidatively damaged form of guanine: 7,8-dihydro-8-oxoguanine (8-oxo-dGTP).</text>
</comment>
<dbReference type="CDD" id="cd00056">
    <property type="entry name" value="ENDO3c"/>
    <property type="match status" value="1"/>
</dbReference>
<keyword evidence="12" id="KW-0411">Iron-sulfur</keyword>
<dbReference type="InterPro" id="IPR004036">
    <property type="entry name" value="Endonuclease-III-like_CS2"/>
</dbReference>
<protein>
    <recommendedName>
        <fullName evidence="6">Adenine DNA glycosylase</fullName>
        <ecNumber evidence="5">3.2.2.31</ecNumber>
    </recommendedName>
</protein>
<comment type="caution">
    <text evidence="16">The sequence shown here is derived from an EMBL/GenBank/DDBJ whole genome shotgun (WGS) entry which is preliminary data.</text>
</comment>
<dbReference type="GO" id="GO:0035485">
    <property type="term" value="F:adenine/guanine mispair binding"/>
    <property type="evidence" value="ECO:0007669"/>
    <property type="project" value="TreeGrafter"/>
</dbReference>
<reference evidence="16 17" key="1">
    <citation type="journal article" date="2016" name="Nat. Commun.">
        <title>Thousands of microbial genomes shed light on interconnected biogeochemical processes in an aquifer system.</title>
        <authorList>
            <person name="Anantharaman K."/>
            <person name="Brown C.T."/>
            <person name="Hug L.A."/>
            <person name="Sharon I."/>
            <person name="Castelle C.J."/>
            <person name="Probst A.J."/>
            <person name="Thomas B.C."/>
            <person name="Singh A."/>
            <person name="Wilkins M.J."/>
            <person name="Karaoz U."/>
            <person name="Brodie E.L."/>
            <person name="Williams K.H."/>
            <person name="Hubbard S.S."/>
            <person name="Banfield J.F."/>
        </authorList>
    </citation>
    <scope>NUCLEOTIDE SEQUENCE [LARGE SCALE GENOMIC DNA]</scope>
</reference>
<evidence type="ECO:0000256" key="9">
    <source>
        <dbReference type="ARBA" id="ARBA00022763"/>
    </source>
</evidence>
<evidence type="ECO:0000313" key="17">
    <source>
        <dbReference type="Proteomes" id="UP000177165"/>
    </source>
</evidence>
<dbReference type="Pfam" id="PF00633">
    <property type="entry name" value="HHH"/>
    <property type="match status" value="1"/>
</dbReference>
<dbReference type="GO" id="GO:0000701">
    <property type="term" value="F:purine-specific mismatch base pair DNA N-glycosylase activity"/>
    <property type="evidence" value="ECO:0007669"/>
    <property type="project" value="UniProtKB-EC"/>
</dbReference>
<dbReference type="InterPro" id="IPR003265">
    <property type="entry name" value="HhH-GPD_domain"/>
</dbReference>
<dbReference type="EC" id="3.2.2.31" evidence="5"/>
<dbReference type="STRING" id="1798540.A3B74_00895"/>
<dbReference type="GO" id="GO:0006284">
    <property type="term" value="P:base-excision repair"/>
    <property type="evidence" value="ECO:0007669"/>
    <property type="project" value="InterPro"/>
</dbReference>
<keyword evidence="14" id="KW-0326">Glycosidase</keyword>
<evidence type="ECO:0000259" key="15">
    <source>
        <dbReference type="SMART" id="SM00478"/>
    </source>
</evidence>
<keyword evidence="11" id="KW-0408">Iron</keyword>
<proteinExistence type="inferred from homology"/>
<keyword evidence="13" id="KW-0234">DNA repair</keyword>
<evidence type="ECO:0000256" key="14">
    <source>
        <dbReference type="ARBA" id="ARBA00023295"/>
    </source>
</evidence>
<feature type="domain" description="HhH-GPD" evidence="15">
    <location>
        <begin position="49"/>
        <end position="193"/>
    </location>
</feature>
<dbReference type="SUPFAM" id="SSF48150">
    <property type="entry name" value="DNA-glycosylase"/>
    <property type="match status" value="1"/>
</dbReference>
<dbReference type="GO" id="GO:0032357">
    <property type="term" value="F:oxidized purine DNA binding"/>
    <property type="evidence" value="ECO:0007669"/>
    <property type="project" value="TreeGrafter"/>
</dbReference>
<name>A0A1G2AR48_9BACT</name>
<dbReference type="Gene3D" id="1.10.340.30">
    <property type="entry name" value="Hypothetical protein, domain 2"/>
    <property type="match status" value="1"/>
</dbReference>
<gene>
    <name evidence="16" type="ORF">A3B74_00895</name>
</gene>
<evidence type="ECO:0000256" key="3">
    <source>
        <dbReference type="ARBA" id="ARBA00002933"/>
    </source>
</evidence>
<dbReference type="InterPro" id="IPR011257">
    <property type="entry name" value="DNA_glycosylase"/>
</dbReference>
<evidence type="ECO:0000256" key="8">
    <source>
        <dbReference type="ARBA" id="ARBA00022723"/>
    </source>
</evidence>
<evidence type="ECO:0000256" key="12">
    <source>
        <dbReference type="ARBA" id="ARBA00023014"/>
    </source>
</evidence>
<evidence type="ECO:0000313" key="16">
    <source>
        <dbReference type="EMBL" id="OGY79382.1"/>
    </source>
</evidence>
<dbReference type="InterPro" id="IPR023170">
    <property type="entry name" value="HhH_base_excis_C"/>
</dbReference>
<comment type="cofactor">
    <cofactor evidence="2">
        <name>[4Fe-4S] cluster</name>
        <dbReference type="ChEBI" id="CHEBI:49883"/>
    </cofactor>
</comment>
<keyword evidence="8" id="KW-0479">Metal-binding</keyword>
<dbReference type="Proteomes" id="UP000177165">
    <property type="component" value="Unassembled WGS sequence"/>
</dbReference>
<dbReference type="AlphaFoldDB" id="A0A1G2AR48"/>
<keyword evidence="10" id="KW-0378">Hydrolase</keyword>
<comment type="catalytic activity">
    <reaction evidence="1">
        <text>Hydrolyzes free adenine bases from 7,8-dihydro-8-oxoguanine:adenine mismatched double-stranded DNA, leaving an apurinic site.</text>
        <dbReference type="EC" id="3.2.2.31"/>
    </reaction>
</comment>
<dbReference type="SMART" id="SM00478">
    <property type="entry name" value="ENDO3c"/>
    <property type="match status" value="1"/>
</dbReference>
<dbReference type="PANTHER" id="PTHR42944">
    <property type="entry name" value="ADENINE DNA GLYCOSYLASE"/>
    <property type="match status" value="1"/>
</dbReference>
<keyword evidence="7" id="KW-0004">4Fe-4S</keyword>
<dbReference type="GO" id="GO:0006298">
    <property type="term" value="P:mismatch repair"/>
    <property type="evidence" value="ECO:0007669"/>
    <property type="project" value="TreeGrafter"/>
</dbReference>
<dbReference type="FunFam" id="1.10.340.30:FF:000002">
    <property type="entry name" value="Adenine DNA glycosylase"/>
    <property type="match status" value="1"/>
</dbReference>